<accession>A0A381RMM6</accession>
<dbReference type="GO" id="GO:0000166">
    <property type="term" value="F:nucleotide binding"/>
    <property type="evidence" value="ECO:0007669"/>
    <property type="project" value="UniProtKB-KW"/>
</dbReference>
<dbReference type="InterPro" id="IPR005811">
    <property type="entry name" value="SUCC_ACL_C"/>
</dbReference>
<dbReference type="InterPro" id="IPR033847">
    <property type="entry name" value="Citrt_syn/SCS-alpha_CS"/>
</dbReference>
<dbReference type="PANTHER" id="PTHR11117:SF2">
    <property type="entry name" value="SUCCINATE--COA LIGASE [ADP_GDP-FORMING] SUBUNIT ALPHA, MITOCHONDRIAL"/>
    <property type="match status" value="1"/>
</dbReference>
<dbReference type="NCBIfam" id="TIGR01019">
    <property type="entry name" value="sucCoAalpha"/>
    <property type="match status" value="1"/>
</dbReference>
<dbReference type="AlphaFoldDB" id="A0A381RMM6"/>
<dbReference type="Pfam" id="PF00549">
    <property type="entry name" value="Ligase_CoA"/>
    <property type="match status" value="1"/>
</dbReference>
<name>A0A381RMM6_9ZZZZ</name>
<feature type="domain" description="CoA-binding" evidence="4">
    <location>
        <begin position="4"/>
        <end position="100"/>
    </location>
</feature>
<dbReference type="Gene3D" id="3.40.50.720">
    <property type="entry name" value="NAD(P)-binding Rossmann-like Domain"/>
    <property type="match status" value="1"/>
</dbReference>
<dbReference type="GO" id="GO:0004775">
    <property type="term" value="F:succinate-CoA ligase (ADP-forming) activity"/>
    <property type="evidence" value="ECO:0007669"/>
    <property type="project" value="TreeGrafter"/>
</dbReference>
<evidence type="ECO:0000259" key="4">
    <source>
        <dbReference type="SMART" id="SM00881"/>
    </source>
</evidence>
<dbReference type="GO" id="GO:0004776">
    <property type="term" value="F:succinate-CoA ligase (GDP-forming) activity"/>
    <property type="evidence" value="ECO:0007669"/>
    <property type="project" value="TreeGrafter"/>
</dbReference>
<dbReference type="NCBIfam" id="NF004230">
    <property type="entry name" value="PRK05678.1"/>
    <property type="match status" value="1"/>
</dbReference>
<keyword evidence="1" id="KW-0816">Tricarboxylic acid cycle</keyword>
<proteinExistence type="inferred from homology"/>
<dbReference type="GO" id="GO:0006099">
    <property type="term" value="P:tricarboxylic acid cycle"/>
    <property type="evidence" value="ECO:0007669"/>
    <property type="project" value="UniProtKB-KW"/>
</dbReference>
<dbReference type="SMART" id="SM00881">
    <property type="entry name" value="CoA_binding"/>
    <property type="match status" value="1"/>
</dbReference>
<protein>
    <recommendedName>
        <fullName evidence="4">CoA-binding domain-containing protein</fullName>
    </recommendedName>
</protein>
<dbReference type="PROSITE" id="PS01216">
    <property type="entry name" value="SUCCINYL_COA_LIG_1"/>
    <property type="match status" value="1"/>
</dbReference>
<dbReference type="PANTHER" id="PTHR11117">
    <property type="entry name" value="SUCCINYL-COA LIGASE SUBUNIT ALPHA"/>
    <property type="match status" value="1"/>
</dbReference>
<dbReference type="EMBL" id="UINC01002063">
    <property type="protein sequence ID" value="SUZ92494.1"/>
    <property type="molecule type" value="Genomic_DNA"/>
</dbReference>
<organism evidence="5">
    <name type="scientific">marine metagenome</name>
    <dbReference type="NCBI Taxonomy" id="408172"/>
    <lineage>
        <taxon>unclassified sequences</taxon>
        <taxon>metagenomes</taxon>
        <taxon>ecological metagenomes</taxon>
    </lineage>
</organism>
<keyword evidence="2" id="KW-0436">Ligase</keyword>
<reference evidence="5" key="1">
    <citation type="submission" date="2018-05" db="EMBL/GenBank/DDBJ databases">
        <authorList>
            <person name="Lanie J.A."/>
            <person name="Ng W.-L."/>
            <person name="Kazmierczak K.M."/>
            <person name="Andrzejewski T.M."/>
            <person name="Davidsen T.M."/>
            <person name="Wayne K.J."/>
            <person name="Tettelin H."/>
            <person name="Glass J.I."/>
            <person name="Rusch D."/>
            <person name="Podicherti R."/>
            <person name="Tsui H.-C.T."/>
            <person name="Winkler M.E."/>
        </authorList>
    </citation>
    <scope>NUCLEOTIDE SEQUENCE</scope>
</reference>
<dbReference type="GO" id="GO:0009361">
    <property type="term" value="C:succinate-CoA ligase complex (ADP-forming)"/>
    <property type="evidence" value="ECO:0007669"/>
    <property type="project" value="TreeGrafter"/>
</dbReference>
<sequence length="295" mass="29849">MAVFVDADTRVVYQGLTGSQGRYHGLLNRDYGTRVVAGTNPKKAGTDVEGIPIYANVAEAVEATGATASCIFVPAPGVRAAVLEAAQGGVEFIVAITEGVPAHDEALFYNQLRRDFPNVRLLGPNCPGIISPGQCNIGITAGHIALPGGPVGIVSRSGTLTYQALHELKEKGIGCSTCVGIGGDPVPGTSFTDCLAAFEADPDTKAVMMIGEIGGSAEEEAAEFIAGNMTKPVSAYIAGVTAPPGKKMGHAGAIVSGGRGTARAKMEALAEAGAKVGENPTEAGDLMAEIVAGLG</sequence>
<dbReference type="SUPFAM" id="SSF51735">
    <property type="entry name" value="NAD(P)-binding Rossmann-fold domains"/>
    <property type="match status" value="1"/>
</dbReference>
<evidence type="ECO:0000256" key="1">
    <source>
        <dbReference type="ARBA" id="ARBA00022532"/>
    </source>
</evidence>
<gene>
    <name evidence="5" type="ORF">METZ01_LOCUS45348</name>
</gene>
<dbReference type="InterPro" id="IPR005810">
    <property type="entry name" value="CoA_lig_alpha"/>
</dbReference>
<dbReference type="GO" id="GO:0005829">
    <property type="term" value="C:cytosol"/>
    <property type="evidence" value="ECO:0007669"/>
    <property type="project" value="TreeGrafter"/>
</dbReference>
<dbReference type="Pfam" id="PF02629">
    <property type="entry name" value="CoA_binding"/>
    <property type="match status" value="1"/>
</dbReference>
<dbReference type="Gene3D" id="3.40.50.261">
    <property type="entry name" value="Succinyl-CoA synthetase domains"/>
    <property type="match status" value="1"/>
</dbReference>
<keyword evidence="3" id="KW-0547">Nucleotide-binding</keyword>
<evidence type="ECO:0000313" key="5">
    <source>
        <dbReference type="EMBL" id="SUZ92494.1"/>
    </source>
</evidence>
<dbReference type="InterPro" id="IPR036291">
    <property type="entry name" value="NAD(P)-bd_dom_sf"/>
</dbReference>
<dbReference type="HAMAP" id="MF_01988">
    <property type="entry name" value="Succ_CoA_alpha"/>
    <property type="match status" value="1"/>
</dbReference>
<dbReference type="SUPFAM" id="SSF52210">
    <property type="entry name" value="Succinyl-CoA synthetase domains"/>
    <property type="match status" value="1"/>
</dbReference>
<dbReference type="FunFam" id="3.40.50.261:FF:000006">
    <property type="entry name" value="Succinate--CoA ligase [ADP-forming] subunit alpha"/>
    <property type="match status" value="1"/>
</dbReference>
<dbReference type="PRINTS" id="PR01798">
    <property type="entry name" value="SCOASYNTHASE"/>
</dbReference>
<dbReference type="InterPro" id="IPR016102">
    <property type="entry name" value="Succinyl-CoA_synth-like"/>
</dbReference>
<dbReference type="PIRSF" id="PIRSF001553">
    <property type="entry name" value="SucCS_alpha"/>
    <property type="match status" value="1"/>
</dbReference>
<dbReference type="InterPro" id="IPR003781">
    <property type="entry name" value="CoA-bd"/>
</dbReference>
<evidence type="ECO:0000256" key="3">
    <source>
        <dbReference type="ARBA" id="ARBA00022741"/>
    </source>
</evidence>
<evidence type="ECO:0000256" key="2">
    <source>
        <dbReference type="ARBA" id="ARBA00022598"/>
    </source>
</evidence>